<dbReference type="GO" id="GO:0004823">
    <property type="term" value="F:leucine-tRNA ligase activity"/>
    <property type="evidence" value="ECO:0007669"/>
    <property type="project" value="UniProtKB-EC"/>
</dbReference>
<dbReference type="InterPro" id="IPR014729">
    <property type="entry name" value="Rossmann-like_a/b/a_fold"/>
</dbReference>
<dbReference type="FunFam" id="3.40.50.620:FF:000056">
    <property type="entry name" value="Leucine--tRNA ligase"/>
    <property type="match status" value="1"/>
</dbReference>
<dbReference type="InterPro" id="IPR002300">
    <property type="entry name" value="aa-tRNA-synth_Ia"/>
</dbReference>
<dbReference type="GO" id="GO:0005829">
    <property type="term" value="C:cytosol"/>
    <property type="evidence" value="ECO:0007669"/>
    <property type="project" value="TreeGrafter"/>
</dbReference>
<dbReference type="NCBIfam" id="TIGR00396">
    <property type="entry name" value="leuS_bact"/>
    <property type="match status" value="1"/>
</dbReference>
<keyword evidence="6" id="KW-0648">Protein biosynthesis</keyword>
<feature type="domain" description="Leucyl-tRNA synthetase editing" evidence="9">
    <location>
        <begin position="113"/>
        <end position="294"/>
    </location>
</feature>
<keyword evidence="4" id="KW-0547">Nucleotide-binding</keyword>
<keyword evidence="5" id="KW-0067">ATP-binding</keyword>
<organism evidence="10">
    <name type="scientific">marine metagenome</name>
    <dbReference type="NCBI Taxonomy" id="408172"/>
    <lineage>
        <taxon>unclassified sequences</taxon>
        <taxon>metagenomes</taxon>
        <taxon>ecological metagenomes</taxon>
    </lineage>
</organism>
<dbReference type="PANTHER" id="PTHR43740:SF2">
    <property type="entry name" value="LEUCINE--TRNA LIGASE, MITOCHONDRIAL"/>
    <property type="match status" value="1"/>
</dbReference>
<dbReference type="SUPFAM" id="SSF50677">
    <property type="entry name" value="ValRS/IleRS/LeuRS editing domain"/>
    <property type="match status" value="1"/>
</dbReference>
<dbReference type="GO" id="GO:0006429">
    <property type="term" value="P:leucyl-tRNA aminoacylation"/>
    <property type="evidence" value="ECO:0007669"/>
    <property type="project" value="InterPro"/>
</dbReference>
<dbReference type="SUPFAM" id="SSF52374">
    <property type="entry name" value="Nucleotidylyl transferase"/>
    <property type="match status" value="1"/>
</dbReference>
<dbReference type="PANTHER" id="PTHR43740">
    <property type="entry name" value="LEUCYL-TRNA SYNTHETASE"/>
    <property type="match status" value="1"/>
</dbReference>
<dbReference type="InterPro" id="IPR002302">
    <property type="entry name" value="Leu-tRNA-ligase"/>
</dbReference>
<dbReference type="AlphaFoldDB" id="A0A382E296"/>
<feature type="domain" description="Aminoacyl-tRNA synthetase class Ia" evidence="8">
    <location>
        <begin position="495"/>
        <end position="540"/>
    </location>
</feature>
<feature type="domain" description="Aminoacyl-tRNA synthetase class Ia" evidence="8">
    <location>
        <begin position="308"/>
        <end position="465"/>
    </location>
</feature>
<dbReference type="EC" id="6.1.1.4" evidence="2"/>
<accession>A0A382E296</accession>
<evidence type="ECO:0000259" key="8">
    <source>
        <dbReference type="Pfam" id="PF00133"/>
    </source>
</evidence>
<dbReference type="FunFam" id="1.10.730.10:FF:000002">
    <property type="entry name" value="Leucine--tRNA ligase"/>
    <property type="match status" value="1"/>
</dbReference>
<evidence type="ECO:0000256" key="6">
    <source>
        <dbReference type="ARBA" id="ARBA00022917"/>
    </source>
</evidence>
<gene>
    <name evidence="10" type="ORF">METZ01_LOCUS196965</name>
</gene>
<keyword evidence="3" id="KW-0436">Ligase</keyword>
<dbReference type="EMBL" id="UINC01042027">
    <property type="protein sequence ID" value="SVB44111.1"/>
    <property type="molecule type" value="Genomic_DNA"/>
</dbReference>
<evidence type="ECO:0000256" key="7">
    <source>
        <dbReference type="ARBA" id="ARBA00023146"/>
    </source>
</evidence>
<feature type="non-terminal residue" evidence="10">
    <location>
        <position position="1"/>
    </location>
</feature>
<keyword evidence="7" id="KW-0030">Aminoacyl-tRNA synthetase</keyword>
<dbReference type="InterPro" id="IPR025709">
    <property type="entry name" value="Leu_tRNA-synth_edit"/>
</dbReference>
<dbReference type="Gene3D" id="3.40.50.620">
    <property type="entry name" value="HUPs"/>
    <property type="match status" value="2"/>
</dbReference>
<reference evidence="10" key="1">
    <citation type="submission" date="2018-05" db="EMBL/GenBank/DDBJ databases">
        <authorList>
            <person name="Lanie J.A."/>
            <person name="Ng W.-L."/>
            <person name="Kazmierczak K.M."/>
            <person name="Andrzejewski T.M."/>
            <person name="Davidsen T.M."/>
            <person name="Wayne K.J."/>
            <person name="Tettelin H."/>
            <person name="Glass J.I."/>
            <person name="Rusch D."/>
            <person name="Podicherti R."/>
            <person name="Tsui H.-C.T."/>
            <person name="Winkler M.E."/>
        </authorList>
    </citation>
    <scope>NUCLEOTIDE SEQUENCE</scope>
</reference>
<sequence>SQLQTMGLSLDWSREIATCHPGYYKHEQSFFIDLLKNNLAYKKESFVNWDPVDQTVLANEQVIDGRGWRSGAIVEQKLLSQWFLKTSAYSEELLGFLDKLNYWPEKVKIMQSNWIGKSEGAEINFRIKDSNININTLKVFTTRPDTIFGASFCAISLDHPIAKQIIAINSDAKKFELECSGINPDKEKKGFKTDLHVVHPFSEKKLLPIFIANFVLMDYGSGAIFGCPAHDQRDLDFAKKYNLEITPVILPHNSAIDDFAIKNNAYLGEGSLINSSFLNGKGINQAKEMVIQKLLKHGLGGLKINYRLRDWGLSRQRYWGCPIPILYREDGKIIPVSKKDLPVELPKIDQISGSGNALQKLDKWRETTCPETGMKATRETDTFDTFFESSWYFLRYCNPRHSEPFDKKDIDYWLPVDQYIGGIEHAILHLLYSRFFVKALRDIAHINIDEPFEGLFTQGMVTHRTFKNKKGEWLGPDEIINKDYNYFDLENNVVDTGKIEKMSKSKKNVIDPTSIINLYGADTARWFMLSDSPPDRDLEWTENGITGSYKFINKIWNLTNEVLNDSYNFSKSSNDNLL</sequence>
<dbReference type="Pfam" id="PF00133">
    <property type="entry name" value="tRNA-synt_1"/>
    <property type="match status" value="2"/>
</dbReference>
<protein>
    <recommendedName>
        <fullName evidence="2">leucine--tRNA ligase</fullName>
        <ecNumber evidence="2">6.1.1.4</ecNumber>
    </recommendedName>
</protein>
<feature type="non-terminal residue" evidence="10">
    <location>
        <position position="578"/>
    </location>
</feature>
<name>A0A382E296_9ZZZZ</name>
<proteinExistence type="inferred from homology"/>
<evidence type="ECO:0000256" key="4">
    <source>
        <dbReference type="ARBA" id="ARBA00022741"/>
    </source>
</evidence>
<dbReference type="GO" id="GO:0005524">
    <property type="term" value="F:ATP binding"/>
    <property type="evidence" value="ECO:0007669"/>
    <property type="project" value="UniProtKB-KW"/>
</dbReference>
<dbReference type="Pfam" id="PF13603">
    <property type="entry name" value="tRNA-synt_1_2"/>
    <property type="match status" value="1"/>
</dbReference>
<evidence type="ECO:0000259" key="9">
    <source>
        <dbReference type="Pfam" id="PF13603"/>
    </source>
</evidence>
<evidence type="ECO:0000313" key="10">
    <source>
        <dbReference type="EMBL" id="SVB44111.1"/>
    </source>
</evidence>
<evidence type="ECO:0000256" key="3">
    <source>
        <dbReference type="ARBA" id="ARBA00022598"/>
    </source>
</evidence>
<dbReference type="PRINTS" id="PR00985">
    <property type="entry name" value="TRNASYNTHLEU"/>
</dbReference>
<dbReference type="GO" id="GO:0002161">
    <property type="term" value="F:aminoacyl-tRNA deacylase activity"/>
    <property type="evidence" value="ECO:0007669"/>
    <property type="project" value="InterPro"/>
</dbReference>
<evidence type="ECO:0000256" key="1">
    <source>
        <dbReference type="ARBA" id="ARBA00005594"/>
    </source>
</evidence>
<comment type="similarity">
    <text evidence="1">Belongs to the class-I aminoacyl-tRNA synthetase family.</text>
</comment>
<evidence type="ECO:0000256" key="5">
    <source>
        <dbReference type="ARBA" id="ARBA00022840"/>
    </source>
</evidence>
<dbReference type="Gene3D" id="1.10.730.10">
    <property type="entry name" value="Isoleucyl-tRNA Synthetase, Domain 1"/>
    <property type="match status" value="1"/>
</dbReference>
<evidence type="ECO:0000256" key="2">
    <source>
        <dbReference type="ARBA" id="ARBA00013164"/>
    </source>
</evidence>
<dbReference type="InterPro" id="IPR009008">
    <property type="entry name" value="Val/Leu/Ile-tRNA-synth_edit"/>
</dbReference>